<evidence type="ECO:0000313" key="1">
    <source>
        <dbReference type="EMBL" id="DAG01338.1"/>
    </source>
</evidence>
<proteinExistence type="predicted"/>
<name>A0A8S5V3K4_9CAUD</name>
<reference evidence="1" key="1">
    <citation type="journal article" date="2021" name="Proc. Natl. Acad. Sci. U.S.A.">
        <title>A Catalog of Tens of Thousands of Viruses from Human Metagenomes Reveals Hidden Associations with Chronic Diseases.</title>
        <authorList>
            <person name="Tisza M.J."/>
            <person name="Buck C.B."/>
        </authorList>
    </citation>
    <scope>NUCLEOTIDE SEQUENCE</scope>
    <source>
        <strain evidence="1">Ctk6V34</strain>
    </source>
</reference>
<protein>
    <submittedName>
        <fullName evidence="1">Uncharacterized protein</fullName>
    </submittedName>
</protein>
<dbReference type="EMBL" id="BK016190">
    <property type="protein sequence ID" value="DAG01338.1"/>
    <property type="molecule type" value="Genomic_DNA"/>
</dbReference>
<organism evidence="1">
    <name type="scientific">Myoviridae sp. ctk6V34</name>
    <dbReference type="NCBI Taxonomy" id="2825164"/>
    <lineage>
        <taxon>Viruses</taxon>
        <taxon>Duplodnaviria</taxon>
        <taxon>Heunggongvirae</taxon>
        <taxon>Uroviricota</taxon>
        <taxon>Caudoviricetes</taxon>
    </lineage>
</organism>
<accession>A0A8S5V3K4</accession>
<sequence>MRNVLLKGNLTFFFKRKLGRFRPGFFRGVKNEIRN</sequence>